<feature type="transmembrane region" description="Helical" evidence="6">
    <location>
        <begin position="150"/>
        <end position="176"/>
    </location>
</feature>
<gene>
    <name evidence="8" type="ORF">DNR46_28315</name>
</gene>
<dbReference type="InterPro" id="IPR016181">
    <property type="entry name" value="Acyl_CoA_acyltransferase"/>
</dbReference>
<proteinExistence type="predicted"/>
<feature type="transmembrane region" description="Helical" evidence="6">
    <location>
        <begin position="334"/>
        <end position="352"/>
    </location>
</feature>
<keyword evidence="2" id="KW-1003">Cell membrane</keyword>
<dbReference type="PANTHER" id="PTHR23513">
    <property type="entry name" value="INTEGRAL MEMBRANE EFFLUX PROTEIN-RELATED"/>
    <property type="match status" value="1"/>
</dbReference>
<evidence type="ECO:0000313" key="8">
    <source>
        <dbReference type="EMBL" id="RNJ42325.1"/>
    </source>
</evidence>
<dbReference type="GO" id="GO:0016747">
    <property type="term" value="F:acyltransferase activity, transferring groups other than amino-acyl groups"/>
    <property type="evidence" value="ECO:0007669"/>
    <property type="project" value="InterPro"/>
</dbReference>
<dbReference type="AlphaFoldDB" id="A0A3M9X390"/>
<organism evidence="8 9">
    <name type="scientific">Mesorhizobium japonicum</name>
    <dbReference type="NCBI Taxonomy" id="2066070"/>
    <lineage>
        <taxon>Bacteria</taxon>
        <taxon>Pseudomonadati</taxon>
        <taxon>Pseudomonadota</taxon>
        <taxon>Alphaproteobacteria</taxon>
        <taxon>Hyphomicrobiales</taxon>
        <taxon>Phyllobacteriaceae</taxon>
        <taxon>Mesorhizobium</taxon>
    </lineage>
</organism>
<comment type="subcellular location">
    <subcellularLocation>
        <location evidence="1">Cell membrane</location>
        <topology evidence="1">Multi-pass membrane protein</topology>
    </subcellularLocation>
</comment>
<evidence type="ECO:0000256" key="2">
    <source>
        <dbReference type="ARBA" id="ARBA00022475"/>
    </source>
</evidence>
<keyword evidence="4 6" id="KW-1133">Transmembrane helix</keyword>
<dbReference type="Gene3D" id="3.40.630.30">
    <property type="match status" value="1"/>
</dbReference>
<dbReference type="Pfam" id="PF00583">
    <property type="entry name" value="Acetyltransf_1"/>
    <property type="match status" value="1"/>
</dbReference>
<evidence type="ECO:0000256" key="3">
    <source>
        <dbReference type="ARBA" id="ARBA00022692"/>
    </source>
</evidence>
<comment type="caution">
    <text evidence="8">The sequence shown here is derived from an EMBL/GenBank/DDBJ whole genome shotgun (WGS) entry which is preliminary data.</text>
</comment>
<feature type="transmembrane region" description="Helical" evidence="6">
    <location>
        <begin position="121"/>
        <end position="144"/>
    </location>
</feature>
<name>A0A3M9X390_9HYPH</name>
<feature type="transmembrane region" description="Helical" evidence="6">
    <location>
        <begin position="67"/>
        <end position="84"/>
    </location>
</feature>
<dbReference type="InterPro" id="IPR036259">
    <property type="entry name" value="MFS_trans_sf"/>
</dbReference>
<accession>A0A3M9X390</accession>
<feature type="transmembrane region" description="Helical" evidence="6">
    <location>
        <begin position="90"/>
        <end position="109"/>
    </location>
</feature>
<dbReference type="PROSITE" id="PS51186">
    <property type="entry name" value="GNAT"/>
    <property type="match status" value="1"/>
</dbReference>
<dbReference type="SUPFAM" id="SSF103473">
    <property type="entry name" value="MFS general substrate transporter"/>
    <property type="match status" value="1"/>
</dbReference>
<feature type="transmembrane region" description="Helical" evidence="6">
    <location>
        <begin position="296"/>
        <end position="314"/>
    </location>
</feature>
<protein>
    <recommendedName>
        <fullName evidence="7">N-acetyltransferase domain-containing protein</fullName>
    </recommendedName>
</protein>
<feature type="transmembrane region" description="Helical" evidence="6">
    <location>
        <begin position="272"/>
        <end position="290"/>
    </location>
</feature>
<evidence type="ECO:0000256" key="5">
    <source>
        <dbReference type="ARBA" id="ARBA00023136"/>
    </source>
</evidence>
<dbReference type="Gene3D" id="1.20.1250.20">
    <property type="entry name" value="MFS general substrate transporter like domains"/>
    <property type="match status" value="2"/>
</dbReference>
<dbReference type="GO" id="GO:0005886">
    <property type="term" value="C:plasma membrane"/>
    <property type="evidence" value="ECO:0007669"/>
    <property type="project" value="UniProtKB-SubCell"/>
</dbReference>
<feature type="transmembrane region" description="Helical" evidence="6">
    <location>
        <begin position="208"/>
        <end position="229"/>
    </location>
</feature>
<dbReference type="CDD" id="cd06173">
    <property type="entry name" value="MFS_MefA_like"/>
    <property type="match status" value="1"/>
</dbReference>
<keyword evidence="5 6" id="KW-0472">Membrane</keyword>
<dbReference type="PANTHER" id="PTHR23513:SF11">
    <property type="entry name" value="STAPHYLOFERRIN A TRANSPORTER"/>
    <property type="match status" value="1"/>
</dbReference>
<sequence>MLFFMQCARSMFIVLISWFTLQTTGKTTAVGEVLICWQVVAFAVGLLMAPHLDLWPRRRVFAVGETTHALAMTLLGLAAQILVAERVPLLVLYACACMASLGSLLSYPTSQALIQHVGGRLLTRTVGLGILCAQLGNIAGAALAGLCLPVAGIAGGFLLCATSSLIAVLLSLILAVDDRGLARTRHSRHSSAILEGLALLVRNRKLSFAAFALVLAYASAHASNALLAGFARYDLKLPANLYGWLAAMYSGGGLLGSVALSGRFSKIEAKVFIPAGLILLSLATAMLSTAQSLASAMLWQGLIGLSFMMVRVAGDVMVLRSLPNRLVGRVRSNIEAGIGLVAIIVYLVASLSDMAPRRTFLALACLFALATCAILRMQRRRTACADLYGKLTPPRLARNEGCAALMPRLCPVLPSDRAVIKAVTLEPGQEQFAGSVDAVFDELQKSAFPGDEHPFAIVAAEDVAVGFFVLRERASLPGWAPAGVVTLHSLRIARMYQGQGYGRLSVELAIAWIRQNRPWIDRLMLAVNARNRQAMAAYLRCGFIDTRIKVAGPIGEQLILEIAI</sequence>
<keyword evidence="3 6" id="KW-0812">Transmembrane</keyword>
<evidence type="ECO:0000256" key="4">
    <source>
        <dbReference type="ARBA" id="ARBA00022989"/>
    </source>
</evidence>
<feature type="transmembrane region" description="Helical" evidence="6">
    <location>
        <begin position="241"/>
        <end position="260"/>
    </location>
</feature>
<dbReference type="InterPro" id="IPR000182">
    <property type="entry name" value="GNAT_dom"/>
</dbReference>
<dbReference type="GO" id="GO:0022857">
    <property type="term" value="F:transmembrane transporter activity"/>
    <property type="evidence" value="ECO:0007669"/>
    <property type="project" value="InterPro"/>
</dbReference>
<evidence type="ECO:0000256" key="1">
    <source>
        <dbReference type="ARBA" id="ARBA00004651"/>
    </source>
</evidence>
<dbReference type="SUPFAM" id="SSF55729">
    <property type="entry name" value="Acyl-CoA N-acyltransferases (Nat)"/>
    <property type="match status" value="1"/>
</dbReference>
<reference evidence="8 9" key="1">
    <citation type="journal article" date="2018" name="Mol. Plant Microbe Interact.">
        <title>Taxonomically Different Co-Microsymbionts of a Relict Legume, Oxytropis popoviana, Have Complementary Sets of Symbiotic Genes and Together Increase the Efficiency of Plant Nodulation.</title>
        <authorList>
            <person name="Safronova V."/>
            <person name="Belimov A."/>
            <person name="Sazanova A."/>
            <person name="Chirak E."/>
            <person name="Verkhozina A."/>
            <person name="Kuznetsova I."/>
            <person name="Andronov E."/>
            <person name="Puhalsky J."/>
            <person name="Tikhonovich I."/>
        </authorList>
    </citation>
    <scope>NUCLEOTIDE SEQUENCE [LARGE SCALE GENOMIC DNA]</scope>
    <source>
        <strain evidence="8 9">Opo-235</strain>
    </source>
</reference>
<evidence type="ECO:0000259" key="7">
    <source>
        <dbReference type="PROSITE" id="PS51186"/>
    </source>
</evidence>
<dbReference type="Proteomes" id="UP000275436">
    <property type="component" value="Unassembled WGS sequence"/>
</dbReference>
<feature type="transmembrane region" description="Helical" evidence="6">
    <location>
        <begin position="35"/>
        <end position="55"/>
    </location>
</feature>
<dbReference type="Pfam" id="PF07690">
    <property type="entry name" value="MFS_1"/>
    <property type="match status" value="1"/>
</dbReference>
<evidence type="ECO:0000256" key="6">
    <source>
        <dbReference type="SAM" id="Phobius"/>
    </source>
</evidence>
<dbReference type="EMBL" id="QKOD01000011">
    <property type="protein sequence ID" value="RNJ42325.1"/>
    <property type="molecule type" value="Genomic_DNA"/>
</dbReference>
<evidence type="ECO:0000313" key="9">
    <source>
        <dbReference type="Proteomes" id="UP000275436"/>
    </source>
</evidence>
<feature type="domain" description="N-acetyltransferase" evidence="7">
    <location>
        <begin position="407"/>
        <end position="564"/>
    </location>
</feature>
<dbReference type="InterPro" id="IPR011701">
    <property type="entry name" value="MFS"/>
</dbReference>
<feature type="transmembrane region" description="Helical" evidence="6">
    <location>
        <begin position="358"/>
        <end position="375"/>
    </location>
</feature>